<sequence length="203" mass="24050">MSFIIFVILSKKVLDHELISVLAKHFLEATGAIGVHNLLGVQFILQKKRQYFCWVQKTPLVPKHLMKKKLSKMNKYIGQRANKHQKGRIINPILNSDTIDSNVQTTQQVKKDSRLLSLCKLYNKEELCQYMVTWSNRVPYFFLLRISHPFCSKTSKIVTQFSRNFFFTHLPPRQNKTRVSFKKYLKKERNRRLTEKKIAEYIS</sequence>
<proteinExistence type="predicted"/>
<evidence type="ECO:0000313" key="1">
    <source>
        <dbReference type="EMBL" id="RNA03795.1"/>
    </source>
</evidence>
<keyword evidence="2" id="KW-1185">Reference proteome</keyword>
<reference evidence="1 2" key="1">
    <citation type="journal article" date="2018" name="Sci. Rep.">
        <title>Genomic signatures of local adaptation to the degree of environmental predictability in rotifers.</title>
        <authorList>
            <person name="Franch-Gras L."/>
            <person name="Hahn C."/>
            <person name="Garcia-Roger E.M."/>
            <person name="Carmona M.J."/>
            <person name="Serra M."/>
            <person name="Gomez A."/>
        </authorList>
    </citation>
    <scope>NUCLEOTIDE SEQUENCE [LARGE SCALE GENOMIC DNA]</scope>
    <source>
        <strain evidence="1">HYR1</strain>
    </source>
</reference>
<comment type="caution">
    <text evidence="1">The sequence shown here is derived from an EMBL/GenBank/DDBJ whole genome shotgun (WGS) entry which is preliminary data.</text>
</comment>
<organism evidence="1 2">
    <name type="scientific">Brachionus plicatilis</name>
    <name type="common">Marine rotifer</name>
    <name type="synonym">Brachionus muelleri</name>
    <dbReference type="NCBI Taxonomy" id="10195"/>
    <lineage>
        <taxon>Eukaryota</taxon>
        <taxon>Metazoa</taxon>
        <taxon>Spiralia</taxon>
        <taxon>Gnathifera</taxon>
        <taxon>Rotifera</taxon>
        <taxon>Eurotatoria</taxon>
        <taxon>Monogononta</taxon>
        <taxon>Pseudotrocha</taxon>
        <taxon>Ploima</taxon>
        <taxon>Brachionidae</taxon>
        <taxon>Brachionus</taxon>
    </lineage>
</organism>
<evidence type="ECO:0000313" key="2">
    <source>
        <dbReference type="Proteomes" id="UP000276133"/>
    </source>
</evidence>
<dbReference type="AlphaFoldDB" id="A0A3M7PYE1"/>
<accession>A0A3M7PYE1</accession>
<dbReference type="EMBL" id="REGN01008345">
    <property type="protein sequence ID" value="RNA03795.1"/>
    <property type="molecule type" value="Genomic_DNA"/>
</dbReference>
<name>A0A3M7PYE1_BRAPC</name>
<dbReference type="Proteomes" id="UP000276133">
    <property type="component" value="Unassembled WGS sequence"/>
</dbReference>
<gene>
    <name evidence="1" type="ORF">BpHYR1_052213</name>
</gene>
<protein>
    <submittedName>
        <fullName evidence="1">Uncharacterized protein</fullName>
    </submittedName>
</protein>